<organism evidence="1">
    <name type="scientific">termite gut metagenome</name>
    <dbReference type="NCBI Taxonomy" id="433724"/>
    <lineage>
        <taxon>unclassified sequences</taxon>
        <taxon>metagenomes</taxon>
        <taxon>organismal metagenomes</taxon>
    </lineage>
</organism>
<gene>
    <name evidence="1" type="ORF">EZS27_037829</name>
</gene>
<comment type="caution">
    <text evidence="1">The sequence shown here is derived from an EMBL/GenBank/DDBJ whole genome shotgun (WGS) entry which is preliminary data.</text>
</comment>
<name>A0A5J4PP33_9ZZZZ</name>
<protein>
    <submittedName>
        <fullName evidence="1">Uncharacterized protein</fullName>
    </submittedName>
</protein>
<accession>A0A5J4PP33</accession>
<proteinExistence type="predicted"/>
<evidence type="ECO:0000313" key="1">
    <source>
        <dbReference type="EMBL" id="KAA6310952.1"/>
    </source>
</evidence>
<reference evidence="1" key="1">
    <citation type="submission" date="2019-03" db="EMBL/GenBank/DDBJ databases">
        <title>Single cell metagenomics reveals metabolic interactions within the superorganism composed of flagellate Streblomastix strix and complex community of Bacteroidetes bacteria on its surface.</title>
        <authorList>
            <person name="Treitli S.C."/>
            <person name="Kolisko M."/>
            <person name="Husnik F."/>
            <person name="Keeling P."/>
            <person name="Hampl V."/>
        </authorList>
    </citation>
    <scope>NUCLEOTIDE SEQUENCE</scope>
    <source>
        <strain evidence="1">STM</strain>
    </source>
</reference>
<dbReference type="EMBL" id="SNRY01007171">
    <property type="protein sequence ID" value="KAA6310952.1"/>
    <property type="molecule type" value="Genomic_DNA"/>
</dbReference>
<feature type="non-terminal residue" evidence="1">
    <location>
        <position position="1"/>
    </location>
</feature>
<dbReference type="AlphaFoldDB" id="A0A5J4PP33"/>
<sequence length="55" mass="6125">SVHADLSIIKSHLRKDEKFSQGIRLYAVYQIAKGRSAEELNLCTNKVFASTADNS</sequence>